<evidence type="ECO:0000259" key="3">
    <source>
        <dbReference type="PROSITE" id="PS50110"/>
    </source>
</evidence>
<gene>
    <name evidence="4" type="ORF">AVL55_08900</name>
</gene>
<dbReference type="OrthoDB" id="7298659at2"/>
<dbReference type="PROSITE" id="PS50005">
    <property type="entry name" value="TPR"/>
    <property type="match status" value="1"/>
</dbReference>
<organism evidence="4 5">
    <name type="scientific">Alteromonas macleodii</name>
    <name type="common">Pseudoalteromonas macleodii</name>
    <dbReference type="NCBI Taxonomy" id="28108"/>
    <lineage>
        <taxon>Bacteria</taxon>
        <taxon>Pseudomonadati</taxon>
        <taxon>Pseudomonadota</taxon>
        <taxon>Gammaproteobacteria</taxon>
        <taxon>Alteromonadales</taxon>
        <taxon>Alteromonadaceae</taxon>
        <taxon>Alteromonas/Salinimonas group</taxon>
        <taxon>Alteromonas</taxon>
    </lineage>
</organism>
<dbReference type="GO" id="GO:0000160">
    <property type="term" value="P:phosphorelay signal transduction system"/>
    <property type="evidence" value="ECO:0007669"/>
    <property type="project" value="InterPro"/>
</dbReference>
<dbReference type="InterPro" id="IPR001789">
    <property type="entry name" value="Sig_transdc_resp-reg_receiver"/>
</dbReference>
<dbReference type="RefSeq" id="WP_061094881.1">
    <property type="nucleotide sequence ID" value="NZ_CP014323.1"/>
</dbReference>
<evidence type="ECO:0000313" key="4">
    <source>
        <dbReference type="EMBL" id="AMJ98271.1"/>
    </source>
</evidence>
<proteinExistence type="predicted"/>
<protein>
    <recommendedName>
        <fullName evidence="3">Response regulatory domain-containing protein</fullName>
    </recommendedName>
</protein>
<dbReference type="Gene3D" id="3.40.50.2300">
    <property type="match status" value="1"/>
</dbReference>
<name>A0A126PZ57_ALTMA</name>
<dbReference type="Proteomes" id="UP000063991">
    <property type="component" value="Chromosome"/>
</dbReference>
<feature type="repeat" description="TPR" evidence="2">
    <location>
        <begin position="240"/>
        <end position="273"/>
    </location>
</feature>
<dbReference type="Gene3D" id="1.25.40.10">
    <property type="entry name" value="Tetratricopeptide repeat domain"/>
    <property type="match status" value="1"/>
</dbReference>
<comment type="caution">
    <text evidence="1">Lacks conserved residue(s) required for the propagation of feature annotation.</text>
</comment>
<dbReference type="EMBL" id="CP014323">
    <property type="protein sequence ID" value="AMJ98271.1"/>
    <property type="molecule type" value="Genomic_DNA"/>
</dbReference>
<evidence type="ECO:0000256" key="1">
    <source>
        <dbReference type="PROSITE-ProRule" id="PRU00169"/>
    </source>
</evidence>
<feature type="domain" description="Response regulatory" evidence="3">
    <location>
        <begin position="15"/>
        <end position="134"/>
    </location>
</feature>
<dbReference type="SUPFAM" id="SSF52172">
    <property type="entry name" value="CheY-like"/>
    <property type="match status" value="1"/>
</dbReference>
<reference evidence="4 5" key="1">
    <citation type="submission" date="2015-12" db="EMBL/GenBank/DDBJ databases">
        <authorList>
            <person name="Shamseldin A."/>
            <person name="Moawad H."/>
            <person name="Abd El-Rahim W.M."/>
            <person name="Sadowsky M.J."/>
        </authorList>
    </citation>
    <scope>NUCLEOTIDE SEQUENCE [LARGE SCALE GENOMIC DNA]</scope>
    <source>
        <strain evidence="4 5">D7</strain>
    </source>
</reference>
<dbReference type="AlphaFoldDB" id="A0A126PZ57"/>
<dbReference type="Pfam" id="PF00072">
    <property type="entry name" value="Response_reg"/>
    <property type="match status" value="1"/>
</dbReference>
<accession>A0A126PZ57</accession>
<dbReference type="SMART" id="SM00448">
    <property type="entry name" value="REC"/>
    <property type="match status" value="1"/>
</dbReference>
<dbReference type="InterPro" id="IPR011006">
    <property type="entry name" value="CheY-like_superfamily"/>
</dbReference>
<sequence>MFEKIPAPTPRENLRALIIDSQNLVHSVIRPALHSLGVSYVTSAFNEFHAKRLYHARHYDIVFLSFNVSRDKDGFHLFEELKYLNFIKSTTTVVFLSAETSTELVNCVVELQPDDFWVKPLKRSLIQQRLNYLLQIKFKLHKMLYCMQANEYSSAMYYAERQLTDDSLKEYHPRIRRLIGNCLIKLHDYEGAQRYFETLSYTMKQGWVSIGLANALLLQDKLEEAQDLIDKLVTRRDTRFLTYDLLAQYFIEKGKFDLAYEQTRQASKLAPRNMERNKRLWELARLNHDYLGQLSAVKSMEKNAKNSIHDSPQLLLNVIRTTIDVATTSTDEEAEQYLRAAELEIKKLSLQPEVKKSCDEQLSILKARVLCCTGKKNVAEAMIKDFTTETHEYTLEDNLDKMKAFHELGLREKATSVLNGLKAQLESDSFRSIVVSKYLEEESHQREEIHFTTKELKGMAATNYKKSRLLPTFTNLYQAFTLSPRDKKIAFNLLKVIVELKERDELENNHLKVTDKVMKVLLNESLTKLHRQSLEQYAEKLNIDLHADKYEIVTGVFNRKSG</sequence>
<keyword evidence="2" id="KW-0802">TPR repeat</keyword>
<evidence type="ECO:0000256" key="2">
    <source>
        <dbReference type="PROSITE-ProRule" id="PRU00339"/>
    </source>
</evidence>
<dbReference type="PROSITE" id="PS50110">
    <property type="entry name" value="RESPONSE_REGULATORY"/>
    <property type="match status" value="1"/>
</dbReference>
<dbReference type="InterPro" id="IPR011990">
    <property type="entry name" value="TPR-like_helical_dom_sf"/>
</dbReference>
<dbReference type="SUPFAM" id="SSF48452">
    <property type="entry name" value="TPR-like"/>
    <property type="match status" value="1"/>
</dbReference>
<evidence type="ECO:0000313" key="5">
    <source>
        <dbReference type="Proteomes" id="UP000063991"/>
    </source>
</evidence>
<dbReference type="InterPro" id="IPR019734">
    <property type="entry name" value="TPR_rpt"/>
</dbReference>